<name>A0A2S6HND4_9FIRM</name>
<gene>
    <name evidence="2" type="ORF">BXY41_11242</name>
</gene>
<protein>
    <submittedName>
        <fullName evidence="2">Uncharacterized protein DUF3784</fullName>
    </submittedName>
</protein>
<dbReference type="AlphaFoldDB" id="A0A2S6HND4"/>
<keyword evidence="1" id="KW-0472">Membrane</keyword>
<sequence>MDDILFLLIVGGIGLLFVYLGLLLWIKEKINIMHDYHYTKVKETDKKPYTRIMGIAMIVIGIGCLLSGVASLFIGGGKSIIVFGGSFTIGILMMLYAQIKYNHGLF</sequence>
<dbReference type="InterPro" id="IPR017259">
    <property type="entry name" value="UCP037672"/>
</dbReference>
<keyword evidence="1" id="KW-0812">Transmembrane</keyword>
<dbReference type="Pfam" id="PF12650">
    <property type="entry name" value="DUF3784"/>
    <property type="match status" value="1"/>
</dbReference>
<dbReference type="Proteomes" id="UP000237749">
    <property type="component" value="Unassembled WGS sequence"/>
</dbReference>
<proteinExistence type="predicted"/>
<dbReference type="RefSeq" id="WP_104438586.1">
    <property type="nucleotide sequence ID" value="NZ_PTJA01000012.1"/>
</dbReference>
<feature type="transmembrane region" description="Helical" evidence="1">
    <location>
        <begin position="52"/>
        <end position="74"/>
    </location>
</feature>
<organism evidence="2 3">
    <name type="scientific">Lacrimispora xylanisolvens</name>
    <dbReference type="NCBI Taxonomy" id="384636"/>
    <lineage>
        <taxon>Bacteria</taxon>
        <taxon>Bacillati</taxon>
        <taxon>Bacillota</taxon>
        <taxon>Clostridia</taxon>
        <taxon>Lachnospirales</taxon>
        <taxon>Lachnospiraceae</taxon>
        <taxon>Lacrimispora</taxon>
    </lineage>
</organism>
<comment type="caution">
    <text evidence="2">The sequence shown here is derived from an EMBL/GenBank/DDBJ whole genome shotgun (WGS) entry which is preliminary data.</text>
</comment>
<dbReference type="OrthoDB" id="2085737at2"/>
<evidence type="ECO:0000313" key="2">
    <source>
        <dbReference type="EMBL" id="PPK78883.1"/>
    </source>
</evidence>
<accession>A0A2S6HND4</accession>
<keyword evidence="3" id="KW-1185">Reference proteome</keyword>
<feature type="transmembrane region" description="Helical" evidence="1">
    <location>
        <begin position="80"/>
        <end position="99"/>
    </location>
</feature>
<dbReference type="EMBL" id="PTJA01000012">
    <property type="protein sequence ID" value="PPK78883.1"/>
    <property type="molecule type" value="Genomic_DNA"/>
</dbReference>
<feature type="transmembrane region" description="Helical" evidence="1">
    <location>
        <begin position="6"/>
        <end position="26"/>
    </location>
</feature>
<evidence type="ECO:0000256" key="1">
    <source>
        <dbReference type="SAM" id="Phobius"/>
    </source>
</evidence>
<reference evidence="2 3" key="1">
    <citation type="submission" date="2018-02" db="EMBL/GenBank/DDBJ databases">
        <title>Genomic Encyclopedia of Archaeal and Bacterial Type Strains, Phase II (KMG-II): from individual species to whole genera.</title>
        <authorList>
            <person name="Goeker M."/>
        </authorList>
    </citation>
    <scope>NUCLEOTIDE SEQUENCE [LARGE SCALE GENOMIC DNA]</scope>
    <source>
        <strain evidence="2 3">DSM 3808</strain>
    </source>
</reference>
<keyword evidence="1" id="KW-1133">Transmembrane helix</keyword>
<evidence type="ECO:0000313" key="3">
    <source>
        <dbReference type="Proteomes" id="UP000237749"/>
    </source>
</evidence>